<dbReference type="OrthoDB" id="333176at2759"/>
<dbReference type="PANTHER" id="PTHR31840">
    <property type="entry name" value="COILED-COIL DOMAIN-CONTAINING PROTEIN 97"/>
    <property type="match status" value="1"/>
</dbReference>
<sequence length="518" mass="62839">MTKNINTNIIDDEIIDNLVNHIISLKVDLKSRRYDEEVQTDNVKEQWLKKTLKNDPALFLEKWGKHLKQSDLDYFDPLKNDYEIAYHLKMLKKNIENTKTQNLSKIDSNLSNKIIRNRRYNYIQKHPEYFTLENLQERNPYEYEEYIGQYIPEDKRVEYQPFQNNMTLVERMYFDIDHQRMNDEIEEMEDILYQEEEKEKAEDERDNELIIKKEKTKEIKNIIKDDKNNIEEKNEELSIKNNSINNNEGVDFPIVPLPSKEEINEDDILKLSDKNKKFYQIMNSVDDESDFVEEEDDSDEEYNEETIMKEIERRRELKKKEELLKKKQESSYSISDNSNNIKGKKTKIRIINPAYYDNKNNLKIKEDESKPMVVTSSLNDENKSRIQSVEDIFNVKENDNDKNENKTNNHQNIKEQENGGEEEEEDDISEELKQYYYNEFVNIMKKEFIDGNDKNFDYSIVDNCEDYDDYQIYEQDIHEQYFEDNDDLFYPNNQNMQKRYYDKRFLDDMDEENYFDYD</sequence>
<reference evidence="4 5" key="1">
    <citation type="submission" date="2016-08" db="EMBL/GenBank/DDBJ databases">
        <title>Genomes of anaerobic fungi encode conserved fungal cellulosomes for biomass hydrolysis.</title>
        <authorList>
            <consortium name="DOE Joint Genome Institute"/>
            <person name="Haitjema C.H."/>
            <person name="Gilmore S.P."/>
            <person name="Henske J.K."/>
            <person name="Solomon K.V."/>
            <person name="De Groot R."/>
            <person name="Kuo A."/>
            <person name="Mondo S.J."/>
            <person name="Salamov A.A."/>
            <person name="Labutti K."/>
            <person name="Zhao Z."/>
            <person name="Chiniquy J."/>
            <person name="Barry K."/>
            <person name="Brewer H.M."/>
            <person name="Purvine S.O."/>
            <person name="Wright A.T."/>
            <person name="Boxma B."/>
            <person name="Van Alen T."/>
            <person name="Hackstein J.H."/>
            <person name="Baker S.E."/>
            <person name="Grigoriev I.V."/>
            <person name="O'Malley M.A."/>
        </authorList>
    </citation>
    <scope>NUCLEOTIDE SEQUENCE [LARGE SCALE GENOMIC DNA]</scope>
    <source>
        <strain evidence="5">finn</strain>
    </source>
</reference>
<dbReference type="InterPro" id="IPR018613">
    <property type="entry name" value="Ccdc97-like"/>
</dbReference>
<feature type="domain" description="CCD97-like C-terminal" evidence="3">
    <location>
        <begin position="117"/>
        <end position="236"/>
    </location>
</feature>
<feature type="compositionally biased region" description="Acidic residues" evidence="2">
    <location>
        <begin position="418"/>
        <end position="428"/>
    </location>
</feature>
<feature type="compositionally biased region" description="Basic and acidic residues" evidence="2">
    <location>
        <begin position="394"/>
        <end position="417"/>
    </location>
</feature>
<feature type="coiled-coil region" evidence="1">
    <location>
        <begin position="178"/>
        <end position="247"/>
    </location>
</feature>
<feature type="domain" description="CCD97-like C-terminal" evidence="3">
    <location>
        <begin position="296"/>
        <end position="484"/>
    </location>
</feature>
<dbReference type="Pfam" id="PF09747">
    <property type="entry name" value="CCD97-like_C"/>
    <property type="match status" value="2"/>
</dbReference>
<organism evidence="4 5">
    <name type="scientific">Piromyces finnis</name>
    <dbReference type="NCBI Taxonomy" id="1754191"/>
    <lineage>
        <taxon>Eukaryota</taxon>
        <taxon>Fungi</taxon>
        <taxon>Fungi incertae sedis</taxon>
        <taxon>Chytridiomycota</taxon>
        <taxon>Chytridiomycota incertae sedis</taxon>
        <taxon>Neocallimastigomycetes</taxon>
        <taxon>Neocallimastigales</taxon>
        <taxon>Neocallimastigaceae</taxon>
        <taxon>Piromyces</taxon>
    </lineage>
</organism>
<dbReference type="STRING" id="1754191.A0A1Y1V9X8"/>
<comment type="caution">
    <text evidence="4">The sequence shown here is derived from an EMBL/GenBank/DDBJ whole genome shotgun (WGS) entry which is preliminary data.</text>
</comment>
<gene>
    <name evidence="4" type="ORF">BCR36DRAFT_412498</name>
</gene>
<proteinExistence type="predicted"/>
<dbReference type="AlphaFoldDB" id="A0A1Y1V9X8"/>
<dbReference type="InterPro" id="IPR040233">
    <property type="entry name" value="CCD97-like_C"/>
</dbReference>
<keyword evidence="5" id="KW-1185">Reference proteome</keyword>
<reference evidence="4 5" key="2">
    <citation type="submission" date="2016-08" db="EMBL/GenBank/DDBJ databases">
        <title>Pervasive Adenine N6-methylation of Active Genes in Fungi.</title>
        <authorList>
            <consortium name="DOE Joint Genome Institute"/>
            <person name="Mondo S.J."/>
            <person name="Dannebaum R.O."/>
            <person name="Kuo R.C."/>
            <person name="Labutti K."/>
            <person name="Haridas S."/>
            <person name="Kuo A."/>
            <person name="Salamov A."/>
            <person name="Ahrendt S.R."/>
            <person name="Lipzen A."/>
            <person name="Sullivan W."/>
            <person name="Andreopoulos W.B."/>
            <person name="Clum A."/>
            <person name="Lindquist E."/>
            <person name="Daum C."/>
            <person name="Ramamoorthy G.K."/>
            <person name="Gryganskyi A."/>
            <person name="Culley D."/>
            <person name="Magnuson J.K."/>
            <person name="James T.Y."/>
            <person name="O'Malley M.A."/>
            <person name="Stajich J.E."/>
            <person name="Spatafora J.W."/>
            <person name="Visel A."/>
            <person name="Grigoriev I.V."/>
        </authorList>
    </citation>
    <scope>NUCLEOTIDE SEQUENCE [LARGE SCALE GENOMIC DNA]</scope>
    <source>
        <strain evidence="5">finn</strain>
    </source>
</reference>
<keyword evidence="1" id="KW-0175">Coiled coil</keyword>
<feature type="region of interest" description="Disordered" evidence="2">
    <location>
        <begin position="394"/>
        <end position="428"/>
    </location>
</feature>
<evidence type="ECO:0000256" key="2">
    <source>
        <dbReference type="SAM" id="MobiDB-lite"/>
    </source>
</evidence>
<evidence type="ECO:0000313" key="4">
    <source>
        <dbReference type="EMBL" id="ORX50001.1"/>
    </source>
</evidence>
<dbReference type="Proteomes" id="UP000193719">
    <property type="component" value="Unassembled WGS sequence"/>
</dbReference>
<evidence type="ECO:0000313" key="5">
    <source>
        <dbReference type="Proteomes" id="UP000193719"/>
    </source>
</evidence>
<name>A0A1Y1V9X8_9FUNG</name>
<evidence type="ECO:0000259" key="3">
    <source>
        <dbReference type="Pfam" id="PF09747"/>
    </source>
</evidence>
<dbReference type="PANTHER" id="PTHR31840:SF1">
    <property type="entry name" value="COILED-COIL DOMAIN-CONTAINING PROTEIN 97"/>
    <property type="match status" value="1"/>
</dbReference>
<accession>A0A1Y1V9X8</accession>
<protein>
    <recommendedName>
        <fullName evidence="3">CCD97-like C-terminal domain-containing protein</fullName>
    </recommendedName>
</protein>
<dbReference type="EMBL" id="MCFH01000022">
    <property type="protein sequence ID" value="ORX50001.1"/>
    <property type="molecule type" value="Genomic_DNA"/>
</dbReference>
<evidence type="ECO:0000256" key="1">
    <source>
        <dbReference type="SAM" id="Coils"/>
    </source>
</evidence>